<dbReference type="GO" id="GO:0046872">
    <property type="term" value="F:metal ion binding"/>
    <property type="evidence" value="ECO:0007669"/>
    <property type="project" value="UniProtKB-UniRule"/>
</dbReference>
<dbReference type="GO" id="GO:0016791">
    <property type="term" value="F:phosphatase activity"/>
    <property type="evidence" value="ECO:0007669"/>
    <property type="project" value="TreeGrafter"/>
</dbReference>
<keyword evidence="5 7" id="KW-0464">Manganese</keyword>
<comment type="cofactor">
    <cofactor evidence="7">
        <name>Mn(2+)</name>
        <dbReference type="ChEBI" id="CHEBI:29035"/>
    </cofactor>
    <cofactor evidence="7">
        <name>Ni(2+)</name>
        <dbReference type="ChEBI" id="CHEBI:49786"/>
    </cofactor>
</comment>
<dbReference type="GeneID" id="90075375"/>
<evidence type="ECO:0000313" key="10">
    <source>
        <dbReference type="Proteomes" id="UP001360560"/>
    </source>
</evidence>
<accession>A0AAV5QT31</accession>
<gene>
    <name evidence="9" type="ORF">DASC09_047250</name>
</gene>
<dbReference type="GO" id="GO:0006974">
    <property type="term" value="P:DNA damage response"/>
    <property type="evidence" value="ECO:0007669"/>
    <property type="project" value="TreeGrafter"/>
</dbReference>
<comment type="function">
    <text evidence="7">Metal-dependent phosphatase that shows phosphatase activity against several substrates, including fructose-1-phosphate and fructose-6-phosphate. Its preference for fructose-1-phosphate, a strong glycating agent that causes DNA damage rather than a canonical yeast metabolite, suggests a damage-control function in hexose phosphate metabolism.</text>
</comment>
<proteinExistence type="inferred from homology"/>
<dbReference type="InterPro" id="IPR002791">
    <property type="entry name" value="ARMT1-like_metal-bd"/>
</dbReference>
<evidence type="ECO:0000256" key="3">
    <source>
        <dbReference type="ARBA" id="ARBA00022723"/>
    </source>
</evidence>
<comment type="similarity">
    <text evidence="2 7">Belongs to the damage-control phosphatase family. Sugar phosphate phosphatase III subfamily.</text>
</comment>
<evidence type="ECO:0000256" key="4">
    <source>
        <dbReference type="ARBA" id="ARBA00022801"/>
    </source>
</evidence>
<comment type="catalytic activity">
    <reaction evidence="6 7">
        <text>beta-D-fructose 6-phosphate = dihydroxyacetone + D-glyceraldehyde 3-phosphate</text>
        <dbReference type="Rhea" id="RHEA:28002"/>
        <dbReference type="ChEBI" id="CHEBI:16016"/>
        <dbReference type="ChEBI" id="CHEBI:57634"/>
        <dbReference type="ChEBI" id="CHEBI:59776"/>
    </reaction>
</comment>
<dbReference type="AlphaFoldDB" id="A0AAV5QT31"/>
<keyword evidence="9" id="KW-0489">Methyltransferase</keyword>
<evidence type="ECO:0000259" key="8">
    <source>
        <dbReference type="Pfam" id="PF01937"/>
    </source>
</evidence>
<keyword evidence="3 7" id="KW-0479">Metal-binding</keyword>
<name>A0AAV5QT31_9ASCO</name>
<evidence type="ECO:0000256" key="6">
    <source>
        <dbReference type="ARBA" id="ARBA00048809"/>
    </source>
</evidence>
<dbReference type="PANTHER" id="PTHR12260:SF6">
    <property type="entry name" value="DAMAGE-CONTROL PHOSPHATASE ARMT1"/>
    <property type="match status" value="1"/>
</dbReference>
<dbReference type="PANTHER" id="PTHR12260">
    <property type="entry name" value="DAMAGE-CONTROL PHOSPHATASE ARMT1"/>
    <property type="match status" value="1"/>
</dbReference>
<comment type="catalytic activity">
    <reaction evidence="1 7">
        <text>beta-D-fructose 1-phosphate + H2O = D-fructose + phosphate</text>
        <dbReference type="Rhea" id="RHEA:35603"/>
        <dbReference type="ChEBI" id="CHEBI:15377"/>
        <dbReference type="ChEBI" id="CHEBI:37721"/>
        <dbReference type="ChEBI" id="CHEBI:43474"/>
        <dbReference type="ChEBI" id="CHEBI:138881"/>
    </reaction>
</comment>
<organism evidence="9 10">
    <name type="scientific">Saccharomycopsis crataegensis</name>
    <dbReference type="NCBI Taxonomy" id="43959"/>
    <lineage>
        <taxon>Eukaryota</taxon>
        <taxon>Fungi</taxon>
        <taxon>Dikarya</taxon>
        <taxon>Ascomycota</taxon>
        <taxon>Saccharomycotina</taxon>
        <taxon>Saccharomycetes</taxon>
        <taxon>Saccharomycopsidaceae</taxon>
        <taxon>Saccharomycopsis</taxon>
    </lineage>
</organism>
<dbReference type="RefSeq" id="XP_064854396.1">
    <property type="nucleotide sequence ID" value="XM_064998324.1"/>
</dbReference>
<evidence type="ECO:0000256" key="1">
    <source>
        <dbReference type="ARBA" id="ARBA00001326"/>
    </source>
</evidence>
<evidence type="ECO:0000313" key="9">
    <source>
        <dbReference type="EMBL" id="GMM37400.1"/>
    </source>
</evidence>
<dbReference type="Gene3D" id="1.20.930.60">
    <property type="match status" value="1"/>
</dbReference>
<dbReference type="Pfam" id="PF01937">
    <property type="entry name" value="ARMT1-like_dom"/>
    <property type="match status" value="1"/>
</dbReference>
<keyword evidence="4 7" id="KW-0378">Hydrolase</keyword>
<feature type="domain" description="Damage-control phosphatase ARMT1-like metal-binding" evidence="8">
    <location>
        <begin position="23"/>
        <end position="433"/>
    </location>
</feature>
<evidence type="ECO:0000256" key="5">
    <source>
        <dbReference type="ARBA" id="ARBA00023211"/>
    </source>
</evidence>
<keyword evidence="10" id="KW-1185">Reference proteome</keyword>
<dbReference type="InterPro" id="IPR039763">
    <property type="entry name" value="ARMT1"/>
</dbReference>
<dbReference type="GO" id="GO:0032259">
    <property type="term" value="P:methylation"/>
    <property type="evidence" value="ECO:0007669"/>
    <property type="project" value="UniProtKB-KW"/>
</dbReference>
<keyword evidence="9" id="KW-0808">Transferase</keyword>
<evidence type="ECO:0000256" key="7">
    <source>
        <dbReference type="RuleBase" id="RU367030"/>
    </source>
</evidence>
<protein>
    <recommendedName>
        <fullName evidence="7">Sugar phosphate phosphatase</fullName>
        <ecNumber evidence="7">3.1.3.-</ecNumber>
    </recommendedName>
</protein>
<dbReference type="EMBL" id="BTFZ01000011">
    <property type="protein sequence ID" value="GMM37400.1"/>
    <property type="molecule type" value="Genomic_DNA"/>
</dbReference>
<dbReference type="GO" id="GO:0005634">
    <property type="term" value="C:nucleus"/>
    <property type="evidence" value="ECO:0007669"/>
    <property type="project" value="TreeGrafter"/>
</dbReference>
<sequence>MVSSSFPDFYHNDDKESFAFETCRERWPKILNDCIDDIKLALSKDQKYDASQADQIIDGFNSLIKNMANGDKLTDFPPEIITLIPNLQSFNDSLAKFATEGEKLTWLTAPWLFTECYLYRRIDALIKLQPSWKDFDIFEDKKQKSFQSTAPAVYELAKRYQSLHQESFSSGEKLNDQALKSLFKEFIDVCLWGNKIDLSLLANKSQDEVHAGQTAEKRIEAEKNIISNDTNQVWDYLVKLDQGRTHAKRMDFVLDNSGFETFTDLIFSLFLLDAQITETVVIHCKTRPWMVSDTMIKDIDILLDDLVDQSFFPESGAALQFIHSKLETYIKQGNIKLTDSEFWTIDLDYWHIDGGDASQLASSLYGDLIKSDLIFIKGDLNYRKTTADRKWDKTTPFVNAIGALSSNGLKIVSLRTCKADVCVGLPRGLDEKLSEEWHKSTGEIGGLWCSSGNWAVISFSEGNAK</sequence>
<dbReference type="EC" id="3.1.3.-" evidence="7"/>
<dbReference type="Gene3D" id="3.40.50.10880">
    <property type="entry name" value="Uncharacterised protein PF01937, DUF89, domain 3"/>
    <property type="match status" value="1"/>
</dbReference>
<comment type="caution">
    <text evidence="9">The sequence shown here is derived from an EMBL/GenBank/DDBJ whole genome shotgun (WGS) entry which is preliminary data.</text>
</comment>
<evidence type="ECO:0000256" key="2">
    <source>
        <dbReference type="ARBA" id="ARBA00009519"/>
    </source>
</evidence>
<comment type="domain">
    <text evidence="7">Subfamily III proteins have a conserved RTxK motif about 40-50 residues from the C-terminus; the threonine may be replaced by serine or cysteine.</text>
</comment>
<dbReference type="GO" id="GO:0008168">
    <property type="term" value="F:methyltransferase activity"/>
    <property type="evidence" value="ECO:0007669"/>
    <property type="project" value="UniProtKB-KW"/>
</dbReference>
<dbReference type="SUPFAM" id="SSF111321">
    <property type="entry name" value="AF1104-like"/>
    <property type="match status" value="1"/>
</dbReference>
<dbReference type="InterPro" id="IPR036075">
    <property type="entry name" value="ARMT-1-like_metal-bd_sf"/>
</dbReference>
<dbReference type="Proteomes" id="UP001360560">
    <property type="component" value="Unassembled WGS sequence"/>
</dbReference>
<reference evidence="9 10" key="1">
    <citation type="journal article" date="2023" name="Elife">
        <title>Identification of key yeast species and microbe-microbe interactions impacting larval growth of Drosophila in the wild.</title>
        <authorList>
            <person name="Mure A."/>
            <person name="Sugiura Y."/>
            <person name="Maeda R."/>
            <person name="Honda K."/>
            <person name="Sakurai N."/>
            <person name="Takahashi Y."/>
            <person name="Watada M."/>
            <person name="Katoh T."/>
            <person name="Gotoh A."/>
            <person name="Gotoh Y."/>
            <person name="Taniguchi I."/>
            <person name="Nakamura K."/>
            <person name="Hayashi T."/>
            <person name="Katayama T."/>
            <person name="Uemura T."/>
            <person name="Hattori Y."/>
        </authorList>
    </citation>
    <scope>NUCLEOTIDE SEQUENCE [LARGE SCALE GENOMIC DNA]</scope>
    <source>
        <strain evidence="9 10">SC-9</strain>
    </source>
</reference>